<comment type="caution">
    <text evidence="1">The sequence shown here is derived from an EMBL/GenBank/DDBJ whole genome shotgun (WGS) entry which is preliminary data.</text>
</comment>
<gene>
    <name evidence="1" type="ORF">S01H1_30086</name>
</gene>
<evidence type="ECO:0000313" key="1">
    <source>
        <dbReference type="EMBL" id="GAF95116.1"/>
    </source>
</evidence>
<proteinExistence type="predicted"/>
<reference evidence="1" key="1">
    <citation type="journal article" date="2014" name="Front. Microbiol.">
        <title>High frequency of phylogenetically diverse reductive dehalogenase-homologous genes in deep subseafloor sedimentary metagenomes.</title>
        <authorList>
            <person name="Kawai M."/>
            <person name="Futagami T."/>
            <person name="Toyoda A."/>
            <person name="Takaki Y."/>
            <person name="Nishi S."/>
            <person name="Hori S."/>
            <person name="Arai W."/>
            <person name="Tsubouchi T."/>
            <person name="Morono Y."/>
            <person name="Uchiyama I."/>
            <person name="Ito T."/>
            <person name="Fujiyama A."/>
            <person name="Inagaki F."/>
            <person name="Takami H."/>
        </authorList>
    </citation>
    <scope>NUCLEOTIDE SEQUENCE</scope>
    <source>
        <strain evidence="1">Expedition CK06-06</strain>
    </source>
</reference>
<sequence length="110" mass="11420">MINGPLHTYGHAPAAGVELSIAVPKFARPGELRTVAIKRGIADALTISLVANFAGWGPFTFILATGVTALEWNTTVNFALPIGTELTLTTSGLGGADVVQGAVVVEEMRM</sequence>
<protein>
    <submittedName>
        <fullName evidence="1">Uncharacterized protein</fullName>
    </submittedName>
</protein>
<name>X0U712_9ZZZZ</name>
<organism evidence="1">
    <name type="scientific">marine sediment metagenome</name>
    <dbReference type="NCBI Taxonomy" id="412755"/>
    <lineage>
        <taxon>unclassified sequences</taxon>
        <taxon>metagenomes</taxon>
        <taxon>ecological metagenomes</taxon>
    </lineage>
</organism>
<dbReference type="AlphaFoldDB" id="X0U712"/>
<dbReference type="EMBL" id="BARS01018495">
    <property type="protein sequence ID" value="GAF95116.1"/>
    <property type="molecule type" value="Genomic_DNA"/>
</dbReference>
<accession>X0U712</accession>